<organism evidence="1 2">
    <name type="scientific">Dietzia cercidiphylli</name>
    <dbReference type="NCBI Taxonomy" id="498199"/>
    <lineage>
        <taxon>Bacteria</taxon>
        <taxon>Bacillati</taxon>
        <taxon>Actinomycetota</taxon>
        <taxon>Actinomycetes</taxon>
        <taxon>Mycobacteriales</taxon>
        <taxon>Dietziaceae</taxon>
        <taxon>Dietzia</taxon>
    </lineage>
</organism>
<reference evidence="1 2" key="1">
    <citation type="journal article" date="2019" name="Int. J. Syst. Evol. Microbiol.">
        <title>The Global Catalogue of Microorganisms (GCM) 10K type strain sequencing project: providing services to taxonomists for standard genome sequencing and annotation.</title>
        <authorList>
            <consortium name="The Broad Institute Genomics Platform"/>
            <consortium name="The Broad Institute Genome Sequencing Center for Infectious Disease"/>
            <person name="Wu L."/>
            <person name="Ma J."/>
        </authorList>
    </citation>
    <scope>NUCLEOTIDE SEQUENCE [LARGE SCALE GENOMIC DNA]</scope>
    <source>
        <strain evidence="1 2">JCM 16002</strain>
    </source>
</reference>
<evidence type="ECO:0000313" key="2">
    <source>
        <dbReference type="Proteomes" id="UP001500383"/>
    </source>
</evidence>
<accession>A0ABN2I1D4</accession>
<comment type="caution">
    <text evidence="1">The sequence shown here is derived from an EMBL/GenBank/DDBJ whole genome shotgun (WGS) entry which is preliminary data.</text>
</comment>
<proteinExistence type="predicted"/>
<dbReference type="EMBL" id="BAAAQG010000002">
    <property type="protein sequence ID" value="GAA1696998.1"/>
    <property type="molecule type" value="Genomic_DNA"/>
</dbReference>
<dbReference type="Gene3D" id="3.40.830.10">
    <property type="entry name" value="LigB-like"/>
    <property type="match status" value="1"/>
</dbReference>
<dbReference type="Proteomes" id="UP001500383">
    <property type="component" value="Unassembled WGS sequence"/>
</dbReference>
<gene>
    <name evidence="1" type="ORF">GCM10009831_01250</name>
</gene>
<keyword evidence="2" id="KW-1185">Reference proteome</keyword>
<name>A0ABN2I1D4_9ACTN</name>
<sequence>MLRVNTPVVLVPGAPVLVPELSGEAAAETAGQVDAALDLLRTASSGLERVLVLGSDPEGRTMGDVRSSLSRWGAAVRVGRSEAVEAEYDDVPDAALIAWWLLDRAGIDQPRSFAGVTGGGRVSRPPGRDTLVVVVGDGPASLTPRAPVPEDPRGVALDSDLTEWLRRGGPLPDPGDAVAEAVGWWSRPAWLGLAGLVGERSAVESVSWAPFGVGYHCARWDLSSSSDSPGQGGHG</sequence>
<protein>
    <submittedName>
        <fullName evidence="1">Uncharacterized protein</fullName>
    </submittedName>
</protein>
<evidence type="ECO:0000313" key="1">
    <source>
        <dbReference type="EMBL" id="GAA1696998.1"/>
    </source>
</evidence>